<organism evidence="1 2">
    <name type="scientific">Armillaria luteobubalina</name>
    <dbReference type="NCBI Taxonomy" id="153913"/>
    <lineage>
        <taxon>Eukaryota</taxon>
        <taxon>Fungi</taxon>
        <taxon>Dikarya</taxon>
        <taxon>Basidiomycota</taxon>
        <taxon>Agaricomycotina</taxon>
        <taxon>Agaricomycetes</taxon>
        <taxon>Agaricomycetidae</taxon>
        <taxon>Agaricales</taxon>
        <taxon>Marasmiineae</taxon>
        <taxon>Physalacriaceae</taxon>
        <taxon>Armillaria</taxon>
    </lineage>
</organism>
<reference evidence="1" key="1">
    <citation type="submission" date="2023-06" db="EMBL/GenBank/DDBJ databases">
        <authorList>
            <consortium name="Lawrence Berkeley National Laboratory"/>
            <person name="Ahrendt S."/>
            <person name="Sahu N."/>
            <person name="Indic B."/>
            <person name="Wong-Bajracharya J."/>
            <person name="Merenyi Z."/>
            <person name="Ke H.-M."/>
            <person name="Monk M."/>
            <person name="Kocsube S."/>
            <person name="Drula E."/>
            <person name="Lipzen A."/>
            <person name="Balint B."/>
            <person name="Henrissat B."/>
            <person name="Andreopoulos B."/>
            <person name="Martin F.M."/>
            <person name="Harder C.B."/>
            <person name="Rigling D."/>
            <person name="Ford K.L."/>
            <person name="Foster G.D."/>
            <person name="Pangilinan J."/>
            <person name="Papanicolaou A."/>
            <person name="Barry K."/>
            <person name="LaButti K."/>
            <person name="Viragh M."/>
            <person name="Koriabine M."/>
            <person name="Yan M."/>
            <person name="Riley R."/>
            <person name="Champramary S."/>
            <person name="Plett K.L."/>
            <person name="Tsai I.J."/>
            <person name="Slot J."/>
            <person name="Sipos G."/>
            <person name="Plett J."/>
            <person name="Nagy L.G."/>
            <person name="Grigoriev I.V."/>
        </authorList>
    </citation>
    <scope>NUCLEOTIDE SEQUENCE</scope>
    <source>
        <strain evidence="1">HWK02</strain>
    </source>
</reference>
<dbReference type="EMBL" id="JAUEPU010000097">
    <property type="protein sequence ID" value="KAK0478095.1"/>
    <property type="molecule type" value="Genomic_DNA"/>
</dbReference>
<keyword evidence="2" id="KW-1185">Reference proteome</keyword>
<gene>
    <name evidence="1" type="ORF">EDD18DRAFT_1114216</name>
</gene>
<sequence>MRYFYLRGSLPRLDRYFGKHSQLNSLSASLADPYPGKILLEAERRYSHVLGKTGVVSLSMFAGWHRSPQNRRYHYTLRGYNTAGWMVLTLEMQARNRGKVFTYGSSSWKAWASKAGSGNLPARHFFDTGDHKEVSVGLLLTGLKSEMDTAPLMDGDKRRPQDRLILSMYLRDWLWNPGAHG</sequence>
<dbReference type="Proteomes" id="UP001175228">
    <property type="component" value="Unassembled WGS sequence"/>
</dbReference>
<evidence type="ECO:0000313" key="2">
    <source>
        <dbReference type="Proteomes" id="UP001175228"/>
    </source>
</evidence>
<evidence type="ECO:0000313" key="1">
    <source>
        <dbReference type="EMBL" id="KAK0478095.1"/>
    </source>
</evidence>
<comment type="caution">
    <text evidence="1">The sequence shown here is derived from an EMBL/GenBank/DDBJ whole genome shotgun (WGS) entry which is preliminary data.</text>
</comment>
<name>A0AA39UGN3_9AGAR</name>
<proteinExistence type="predicted"/>
<dbReference type="AlphaFoldDB" id="A0AA39UGN3"/>
<protein>
    <submittedName>
        <fullName evidence="1">Uncharacterized protein</fullName>
    </submittedName>
</protein>
<accession>A0AA39UGN3</accession>